<name>A0AAE3EZR9_9FLAO</name>
<evidence type="ECO:0000313" key="2">
    <source>
        <dbReference type="Proteomes" id="UP001200642"/>
    </source>
</evidence>
<dbReference type="Gene3D" id="3.10.450.620">
    <property type="entry name" value="JHP933, nucleotidyltransferase-like core domain"/>
    <property type="match status" value="1"/>
</dbReference>
<keyword evidence="1" id="KW-0808">Transferase</keyword>
<proteinExistence type="predicted"/>
<gene>
    <name evidence="1" type="ORF">K8352_18035</name>
</gene>
<dbReference type="AlphaFoldDB" id="A0AAE3EZR9"/>
<reference evidence="1" key="1">
    <citation type="submission" date="2023-02" db="EMBL/GenBank/DDBJ databases">
        <title>Genome of Flavobacteriaceae gen. nov. sp. strain F89.</title>
        <authorList>
            <person name="Wang Y."/>
        </authorList>
    </citation>
    <scope>NUCLEOTIDE SEQUENCE</scope>
    <source>
        <strain evidence="1">F89</strain>
    </source>
</reference>
<dbReference type="RefSeq" id="WP_317903802.1">
    <property type="nucleotide sequence ID" value="NZ_JAIRBC010000040.1"/>
</dbReference>
<dbReference type="Pfam" id="PF08843">
    <property type="entry name" value="AbiEii"/>
    <property type="match status" value="1"/>
</dbReference>
<sequence>MILPESLHIEWINSKTSEFQADPIIIEKVIRALSLLESLKSADLDFIFKGGTSLVLIIQEPRRFSIDLDIIITDKSQNIGDVLERVVASTDFISWEEQKRNAASTIEKRHFKIFYRPQVKMRGDTNIILLDIVFAENPYVSTRETNVSHFLLSEEGSPVIVTTPTLPAILGDKLTAFGPNTTGVPMTKPMDVLKQVYDIACIADRLSVLDGVRENFIKVAKAELAYKGLDPDNFQPIIDDIVSSSFNFCTYGKVDKISYSTMQSGVSKLSSYIYGPKFREAQAQIAMAKASYIVKQIEKNSTKIEHYEKGTDMLEWVIGDHYYSGLNKLKKHNLEAFHYWHKIFGLNR</sequence>
<dbReference type="Proteomes" id="UP001200642">
    <property type="component" value="Unassembled WGS sequence"/>
</dbReference>
<organism evidence="1 2">
    <name type="scientific">Cerina litoralis</name>
    <dbReference type="NCBI Taxonomy" id="2874477"/>
    <lineage>
        <taxon>Bacteria</taxon>
        <taxon>Pseudomonadati</taxon>
        <taxon>Bacteroidota</taxon>
        <taxon>Flavobacteriia</taxon>
        <taxon>Flavobacteriales</taxon>
        <taxon>Flavobacteriaceae</taxon>
        <taxon>Cerina</taxon>
    </lineage>
</organism>
<dbReference type="EMBL" id="JAIRBC010000040">
    <property type="protein sequence ID" value="MCG2462667.1"/>
    <property type="molecule type" value="Genomic_DNA"/>
</dbReference>
<keyword evidence="2" id="KW-1185">Reference proteome</keyword>
<evidence type="ECO:0000313" key="1">
    <source>
        <dbReference type="EMBL" id="MCG2462667.1"/>
    </source>
</evidence>
<dbReference type="GO" id="GO:0016740">
    <property type="term" value="F:transferase activity"/>
    <property type="evidence" value="ECO:0007669"/>
    <property type="project" value="UniProtKB-KW"/>
</dbReference>
<protein>
    <submittedName>
        <fullName evidence="1">Nucleotidyl transferase AbiEii/AbiGii toxin family protein</fullName>
    </submittedName>
</protein>
<comment type="caution">
    <text evidence="1">The sequence shown here is derived from an EMBL/GenBank/DDBJ whole genome shotgun (WGS) entry which is preliminary data.</text>
</comment>
<dbReference type="InterPro" id="IPR014942">
    <property type="entry name" value="AbiEii"/>
</dbReference>
<accession>A0AAE3EZR9</accession>